<dbReference type="CDD" id="cd05274">
    <property type="entry name" value="KR_FAS_SDR_x"/>
    <property type="match status" value="1"/>
</dbReference>
<dbReference type="Gene3D" id="3.30.70.3290">
    <property type="match status" value="1"/>
</dbReference>
<dbReference type="InterPro" id="IPR014043">
    <property type="entry name" value="Acyl_transferase_dom"/>
</dbReference>
<dbReference type="InterPro" id="IPR049552">
    <property type="entry name" value="PKS_DH_N"/>
</dbReference>
<evidence type="ECO:0000313" key="11">
    <source>
        <dbReference type="Proteomes" id="UP000813444"/>
    </source>
</evidence>
<evidence type="ECO:0000256" key="3">
    <source>
        <dbReference type="ARBA" id="ARBA00022679"/>
    </source>
</evidence>
<keyword evidence="1" id="KW-0596">Phosphopantetheine</keyword>
<evidence type="ECO:0000256" key="2">
    <source>
        <dbReference type="ARBA" id="ARBA00022553"/>
    </source>
</evidence>
<dbReference type="Pfam" id="PF00109">
    <property type="entry name" value="ketoacyl-synt"/>
    <property type="match status" value="1"/>
</dbReference>
<dbReference type="Pfam" id="PF23114">
    <property type="entry name" value="NAD-bd_HRPKS_sdrA"/>
    <property type="match status" value="1"/>
</dbReference>
<dbReference type="SUPFAM" id="SSF55048">
    <property type="entry name" value="Probable ACP-binding domain of malonyl-CoA ACP transacylase"/>
    <property type="match status" value="1"/>
</dbReference>
<name>A0A8K0WPI4_9HYPO</name>
<dbReference type="InterPro" id="IPR014030">
    <property type="entry name" value="Ketoacyl_synth_N"/>
</dbReference>
<dbReference type="InterPro" id="IPR020807">
    <property type="entry name" value="PKS_DH"/>
</dbReference>
<dbReference type="Pfam" id="PF16197">
    <property type="entry name" value="KAsynt_C_assoc"/>
    <property type="match status" value="1"/>
</dbReference>
<dbReference type="InterPro" id="IPR001227">
    <property type="entry name" value="Ac_transferase_dom_sf"/>
</dbReference>
<dbReference type="EMBL" id="JAGPNK010000008">
    <property type="protein sequence ID" value="KAH7316499.1"/>
    <property type="molecule type" value="Genomic_DNA"/>
</dbReference>
<proteinExistence type="predicted"/>
<feature type="active site" description="Proton donor; for dehydratase activity" evidence="6">
    <location>
        <position position="1159"/>
    </location>
</feature>
<dbReference type="Gene3D" id="3.40.47.10">
    <property type="match status" value="1"/>
</dbReference>
<evidence type="ECO:0000313" key="10">
    <source>
        <dbReference type="EMBL" id="KAH7316499.1"/>
    </source>
</evidence>
<dbReference type="Pfam" id="PF21089">
    <property type="entry name" value="PKS_DH_N"/>
    <property type="match status" value="1"/>
</dbReference>
<dbReference type="SUPFAM" id="SSF52151">
    <property type="entry name" value="FabD/lysophospholipase-like"/>
    <property type="match status" value="1"/>
</dbReference>
<dbReference type="InterPro" id="IPR014031">
    <property type="entry name" value="Ketoacyl_synth_C"/>
</dbReference>
<dbReference type="SMART" id="SM00827">
    <property type="entry name" value="PKS_AT"/>
    <property type="match status" value="1"/>
</dbReference>
<dbReference type="Pfam" id="PF00698">
    <property type="entry name" value="Acyl_transf_1"/>
    <property type="match status" value="1"/>
</dbReference>
<keyword evidence="5" id="KW-0511">Multifunctional enzyme</keyword>
<dbReference type="PROSITE" id="PS00012">
    <property type="entry name" value="PHOSPHOPANTETHEINE"/>
    <property type="match status" value="1"/>
</dbReference>
<dbReference type="CDD" id="cd05195">
    <property type="entry name" value="enoyl_red"/>
    <property type="match status" value="1"/>
</dbReference>
<dbReference type="InterPro" id="IPR016036">
    <property type="entry name" value="Malonyl_transacylase_ACP-bd"/>
</dbReference>
<dbReference type="InterPro" id="IPR009081">
    <property type="entry name" value="PP-bd_ACP"/>
</dbReference>
<dbReference type="InterPro" id="IPR049900">
    <property type="entry name" value="PKS_mFAS_DH"/>
</dbReference>
<evidence type="ECO:0008006" key="12">
    <source>
        <dbReference type="Google" id="ProtNLM"/>
    </source>
</evidence>
<dbReference type="Gene3D" id="3.40.366.10">
    <property type="entry name" value="Malonyl-Coenzyme A Acyl Carrier Protein, domain 2"/>
    <property type="match status" value="1"/>
</dbReference>
<dbReference type="InterPro" id="IPR020841">
    <property type="entry name" value="PKS_Beta-ketoAc_synthase_dom"/>
</dbReference>
<dbReference type="GO" id="GO:0016491">
    <property type="term" value="F:oxidoreductase activity"/>
    <property type="evidence" value="ECO:0007669"/>
    <property type="project" value="UniProtKB-KW"/>
</dbReference>
<dbReference type="GO" id="GO:0004312">
    <property type="term" value="F:fatty acid synthase activity"/>
    <property type="evidence" value="ECO:0007669"/>
    <property type="project" value="TreeGrafter"/>
</dbReference>
<accession>A0A8K0WPI4</accession>
<evidence type="ECO:0000256" key="6">
    <source>
        <dbReference type="PROSITE-ProRule" id="PRU01363"/>
    </source>
</evidence>
<dbReference type="InterPro" id="IPR036736">
    <property type="entry name" value="ACP-like_sf"/>
</dbReference>
<dbReference type="SMART" id="SM00823">
    <property type="entry name" value="PKS_PP"/>
    <property type="match status" value="1"/>
</dbReference>
<dbReference type="GO" id="GO:0006633">
    <property type="term" value="P:fatty acid biosynthetic process"/>
    <property type="evidence" value="ECO:0007669"/>
    <property type="project" value="TreeGrafter"/>
</dbReference>
<dbReference type="SUPFAM" id="SSF50129">
    <property type="entry name" value="GroES-like"/>
    <property type="match status" value="1"/>
</dbReference>
<dbReference type="GO" id="GO:0031177">
    <property type="term" value="F:phosphopantetheine binding"/>
    <property type="evidence" value="ECO:0007669"/>
    <property type="project" value="InterPro"/>
</dbReference>
<dbReference type="Gene3D" id="1.10.1200.10">
    <property type="entry name" value="ACP-like"/>
    <property type="match status" value="1"/>
</dbReference>
<dbReference type="OrthoDB" id="329835at2759"/>
<keyword evidence="4" id="KW-0560">Oxidoreductase</keyword>
<dbReference type="SUPFAM" id="SSF47336">
    <property type="entry name" value="ACP-like"/>
    <property type="match status" value="1"/>
</dbReference>
<dbReference type="InterPro" id="IPR020806">
    <property type="entry name" value="PKS_PP-bd"/>
</dbReference>
<dbReference type="InterPro" id="IPR050091">
    <property type="entry name" value="PKS_NRPS_Biosynth_Enz"/>
</dbReference>
<dbReference type="Pfam" id="PF08659">
    <property type="entry name" value="KR"/>
    <property type="match status" value="1"/>
</dbReference>
<dbReference type="SMART" id="SM00825">
    <property type="entry name" value="PKS_KS"/>
    <property type="match status" value="1"/>
</dbReference>
<dbReference type="PANTHER" id="PTHR43775">
    <property type="entry name" value="FATTY ACID SYNTHASE"/>
    <property type="match status" value="1"/>
</dbReference>
<dbReference type="SMART" id="SM00829">
    <property type="entry name" value="PKS_ER"/>
    <property type="match status" value="1"/>
</dbReference>
<sequence>MAEMTEDVAVIGLAVRFPGRATSPEELWKVLASGESEWSPFPSDRLNIDGYYHPSGDRLGSISFRGAHFLKEDVAAFDASFFGITADEANSIDPQQRLLLEVCYEAIENAGLRKEDLDGSDTSVHVGSFVKDYEQVCLRDPDWQPRYAATGNGIAIMANRLSYFFNLRGPSMTLDTGCSGSLVSVHLGAQCLRNGESSIAIAAGSGMILTPSTIMPMTALNFLSPDGKCFTFDERANGYGRGEGVGVVIMKRLRDAIRDGDPIRSVIRGSRVNQDGRTTGITLPSKEAQVANIQAVYKAANLSFQQTAFVECHGTGTQAGDWRELKAISETLASERETHAPIVVGSLKPNIGHLEGAAGIAGLIKGVLVLEHGQIPPNINFKTGNPNIDFAGWKVKVPRTLMEWPLLGVRRASINCFGFGGTNAHVIMDEAPSVSQKPVSNGLKSSQQSVDTVEGAISDDQHRHQSLPRLFAYSSHEKLGVRRIMNAHLPYLEAHELNPPVGLLQNYSFTLGCHRSNFEWKGAVVAETVSELIEKIRNIDRVQVTRSTPGRVPKISFVFGGQGSQWAQMGMDLMRFDVFSNSIHEANVHLKTVLGSPFNLLEEIRKDSSQSRLDRPELSQPATTVVQVALVQLLSSLGIHPRVVIGHSSGEVAAAFAAGALTRQDAWEVAYFRGLVAARIPHLTSSTKGGMMVIGLSQQETQAYLQSMGQVVEVACINSPRSTTVSGPSDSIRVLASDLERKCIFHRVLKVEVAYHSSQMASVSHDYEMLISQVRPQNITPSIKMISSVTGCEIEGPDLVNTYWSRNMVSPVNYVAAINCMLELPEEQRPDVVLELSPSAALHSPTMDIITAHTCNLPIGYFSIMGPREKGAVLVMRTLAELWCQGVGMNMKAIATYGTSDQPRCLSDLPPYPWNHDKRYWHESHLNQAIRFRRHPRKDLIGCTEPGSHDFQPRWRGFLRASENPWMVDHQVQKTVVYPAAGMVSMVLEAAQQMSEDVAGISGYEITDMSIDKAMVIPGTAHGLEVNISFTNASSLNDGIWAEPARFDIFSKPLDKPWERHASGYLQFRSRNEDWKRVLHHHNSQHTELKRACRETLIPRQLYELLDVVGISYGPLFQNVKEIHKTEGACTFGIQVPDTRSRMPAKYEYPHLIHPATLDAMFHSLFAIEPRPMVPTFIKKVVVSSNLGCQAKDMFYGHGTAELVGHGDAKGTLYMAKSGLAEACVIVDGLHLSSLKTMAEGAERFLPNHHNLCTEIQWQEDPTFRQSGWLGDYVSLLSHKYPGLSILLAGFDESLISLLLKALTPKKDDILALSRLTVICGTDQSSDCLAFVDGTVFENRVEAKHVDDLGALPTYHLIIHLDQSSEGLPGLEQKLKPGGLLLMSHSPLGNANLSSMVHEVPRSHQINGSHNQLGMPVIQLHAQYEDKTLTFEGRDASSQISWRNGQEIVVIQPDTHDEDIQSFINNLEQLFISLHCGLTVTAKSWSSVVADPAGLAGKVAISLNGLVVDDESYSSVYDWKEADFQAFHTLQDMAKGLLWITRSAHMNPRESRGSPIVALARTLISEDPLKLIVTLDLDQETRLVEPSLPLHILRILRLTFGKSEQPGPRDMEFAEKEGKIYIPRLYPIVSLNRLIEDDLPPELVSQQFKGQHGKDSKALRLTAAGPGAEEAGFFYTETQLPGLQPHDIEIGFKEASLTIADINNSIGGSVEGGFGLDVCGKVLRVGTEVAKFKPGDQVAALTLGGSIQNILQVDEQDARPYRPGLILSHLTSAFYALVHVGRLRRGRTVLVHAGASPYGLAALEIANITGAEIFVTTLGAGAEEQRSLLLRAGISEDHIMDGNAENFVEYLLAMTGRKGVDCAFNPTQSNIDSTLECVRTCGSVVQLASRSISRRSQKPLPGSITLVNLDFEQLLHQDRDFVRELVSRTMDFIGHRELDLAASATNATVFSPRDVFSAVRAIEKSPYFGHVVIRDHPGSSVEVMPLHIQTSKPLKEVLRQDGTYLLIGGLGGLGRSITKLLISHGARHVAFVSRSGASSHAAQSWVDDLREKDVDVRVYQVDICDSAALSTAMDQICLEMPPIHGVFQCAAVIRDAVFDNMTWSDWSAAIQPKTTGSWNIVQAATKANKDTFFVFLSSSACVIGNRGQANYAAGNCFQDALARSLRLQGTHAVSIDLGPVLGAGMLEHDDAILDILRASGFYGIRHDDFLKVITHAITMEISPGVAMPPQVTLGVGTGGLMYQNKPADPYWTRTALFSHLNIVDMPAEDLAQTSTASYQAQDMKTMLATSQDAAAAADIVTSGLVGMLARSMNTLPEDIDPSKPPTAYGVDSLVAVGLRTWVLGNCGIEVSVFEILSDNTVAELAAQIVGKGGYGQETNAKGY</sequence>
<evidence type="ECO:0000259" key="9">
    <source>
        <dbReference type="PROSITE" id="PS52019"/>
    </source>
</evidence>
<dbReference type="Proteomes" id="UP000813444">
    <property type="component" value="Unassembled WGS sequence"/>
</dbReference>
<dbReference type="PROSITE" id="PS50075">
    <property type="entry name" value="CARRIER"/>
    <property type="match status" value="1"/>
</dbReference>
<evidence type="ECO:0000259" key="7">
    <source>
        <dbReference type="PROSITE" id="PS50075"/>
    </source>
</evidence>
<dbReference type="PROSITE" id="PS52004">
    <property type="entry name" value="KS3_2"/>
    <property type="match status" value="1"/>
</dbReference>
<dbReference type="InterPro" id="IPR036291">
    <property type="entry name" value="NAD(P)-bd_dom_sf"/>
</dbReference>
<dbReference type="InterPro" id="IPR032821">
    <property type="entry name" value="PKS_assoc"/>
</dbReference>
<dbReference type="InterPro" id="IPR006162">
    <property type="entry name" value="Ppantetheine_attach_site"/>
</dbReference>
<evidence type="ECO:0000256" key="5">
    <source>
        <dbReference type="ARBA" id="ARBA00023268"/>
    </source>
</evidence>
<feature type="domain" description="Carrier" evidence="7">
    <location>
        <begin position="2291"/>
        <end position="2372"/>
    </location>
</feature>
<dbReference type="Pfam" id="PF00550">
    <property type="entry name" value="PP-binding"/>
    <property type="match status" value="1"/>
</dbReference>
<feature type="domain" description="Ketosynthase family 3 (KS3)" evidence="8">
    <location>
        <begin position="5"/>
        <end position="430"/>
    </location>
</feature>
<dbReference type="SUPFAM" id="SSF53901">
    <property type="entry name" value="Thiolase-like"/>
    <property type="match status" value="1"/>
</dbReference>
<dbReference type="InterPro" id="IPR013968">
    <property type="entry name" value="PKS_KR"/>
</dbReference>
<dbReference type="InterPro" id="IPR057326">
    <property type="entry name" value="KR_dom"/>
</dbReference>
<dbReference type="InterPro" id="IPR011032">
    <property type="entry name" value="GroES-like_sf"/>
</dbReference>
<dbReference type="InterPro" id="IPR020843">
    <property type="entry name" value="ER"/>
</dbReference>
<dbReference type="Pfam" id="PF02801">
    <property type="entry name" value="Ketoacyl-synt_C"/>
    <property type="match status" value="1"/>
</dbReference>
<keyword evidence="11" id="KW-1185">Reference proteome</keyword>
<dbReference type="Gene3D" id="3.90.180.10">
    <property type="entry name" value="Medium-chain alcohol dehydrogenases, catalytic domain"/>
    <property type="match status" value="1"/>
</dbReference>
<dbReference type="PROSITE" id="PS52019">
    <property type="entry name" value="PKS_MFAS_DH"/>
    <property type="match status" value="1"/>
</dbReference>
<feature type="domain" description="PKS/mFAS DH" evidence="9">
    <location>
        <begin position="938"/>
        <end position="1241"/>
    </location>
</feature>
<evidence type="ECO:0000256" key="4">
    <source>
        <dbReference type="ARBA" id="ARBA00023002"/>
    </source>
</evidence>
<dbReference type="InterPro" id="IPR042104">
    <property type="entry name" value="PKS_dehydratase_sf"/>
</dbReference>
<dbReference type="Pfam" id="PF14765">
    <property type="entry name" value="PS-DH"/>
    <property type="match status" value="1"/>
</dbReference>
<dbReference type="InterPro" id="IPR049551">
    <property type="entry name" value="PKS_DH_C"/>
</dbReference>
<keyword evidence="2" id="KW-0597">Phosphoprotein</keyword>
<dbReference type="SUPFAM" id="SSF51735">
    <property type="entry name" value="NAD(P)-binding Rossmann-fold domains"/>
    <property type="match status" value="2"/>
</dbReference>
<feature type="region of interest" description="N-terminal hotdog fold" evidence="6">
    <location>
        <begin position="938"/>
        <end position="1073"/>
    </location>
</feature>
<dbReference type="PANTHER" id="PTHR43775:SF29">
    <property type="entry name" value="ASPERFURANONE POLYKETIDE SYNTHASE AFOG-RELATED"/>
    <property type="match status" value="1"/>
</dbReference>
<dbReference type="Gene3D" id="3.10.129.110">
    <property type="entry name" value="Polyketide synthase dehydratase"/>
    <property type="match status" value="1"/>
</dbReference>
<dbReference type="CDD" id="cd00833">
    <property type="entry name" value="PKS"/>
    <property type="match status" value="1"/>
</dbReference>
<feature type="active site" description="Proton acceptor; for dehydratase activity" evidence="6">
    <location>
        <position position="970"/>
    </location>
</feature>
<dbReference type="InterPro" id="IPR016039">
    <property type="entry name" value="Thiolase-like"/>
</dbReference>
<protein>
    <recommendedName>
        <fullName evidence="12">Carrier domain-containing protein</fullName>
    </recommendedName>
</protein>
<dbReference type="Gene3D" id="3.40.50.720">
    <property type="entry name" value="NAD(P)-binding Rossmann-like Domain"/>
    <property type="match status" value="2"/>
</dbReference>
<reference evidence="10" key="1">
    <citation type="journal article" date="2021" name="Nat. Commun.">
        <title>Genetic determinants of endophytism in the Arabidopsis root mycobiome.</title>
        <authorList>
            <person name="Mesny F."/>
            <person name="Miyauchi S."/>
            <person name="Thiergart T."/>
            <person name="Pickel B."/>
            <person name="Atanasova L."/>
            <person name="Karlsson M."/>
            <person name="Huettel B."/>
            <person name="Barry K.W."/>
            <person name="Haridas S."/>
            <person name="Chen C."/>
            <person name="Bauer D."/>
            <person name="Andreopoulos W."/>
            <person name="Pangilinan J."/>
            <person name="LaButti K."/>
            <person name="Riley R."/>
            <person name="Lipzen A."/>
            <person name="Clum A."/>
            <person name="Drula E."/>
            <person name="Henrissat B."/>
            <person name="Kohler A."/>
            <person name="Grigoriev I.V."/>
            <person name="Martin F.M."/>
            <person name="Hacquard S."/>
        </authorList>
    </citation>
    <scope>NUCLEOTIDE SEQUENCE</scope>
    <source>
        <strain evidence="10">MPI-CAGE-CH-0235</strain>
    </source>
</reference>
<evidence type="ECO:0000259" key="8">
    <source>
        <dbReference type="PROSITE" id="PS52004"/>
    </source>
</evidence>
<dbReference type="GO" id="GO:0030639">
    <property type="term" value="P:polyketide biosynthetic process"/>
    <property type="evidence" value="ECO:0007669"/>
    <property type="project" value="UniProtKB-ARBA"/>
</dbReference>
<gene>
    <name evidence="10" type="ORF">B0I35DRAFT_479336</name>
</gene>
<dbReference type="InterPro" id="IPR016035">
    <property type="entry name" value="Acyl_Trfase/lysoPLipase"/>
</dbReference>
<comment type="caution">
    <text evidence="10">The sequence shown here is derived from an EMBL/GenBank/DDBJ whole genome shotgun (WGS) entry which is preliminary data.</text>
</comment>
<dbReference type="SMART" id="SM00822">
    <property type="entry name" value="PKS_KR"/>
    <property type="match status" value="1"/>
</dbReference>
<dbReference type="SMART" id="SM00826">
    <property type="entry name" value="PKS_DH"/>
    <property type="match status" value="1"/>
</dbReference>
<organism evidence="10 11">
    <name type="scientific">Stachybotrys elegans</name>
    <dbReference type="NCBI Taxonomy" id="80388"/>
    <lineage>
        <taxon>Eukaryota</taxon>
        <taxon>Fungi</taxon>
        <taxon>Dikarya</taxon>
        <taxon>Ascomycota</taxon>
        <taxon>Pezizomycotina</taxon>
        <taxon>Sordariomycetes</taxon>
        <taxon>Hypocreomycetidae</taxon>
        <taxon>Hypocreales</taxon>
        <taxon>Stachybotryaceae</taxon>
        <taxon>Stachybotrys</taxon>
    </lineage>
</organism>
<evidence type="ECO:0000256" key="1">
    <source>
        <dbReference type="ARBA" id="ARBA00022450"/>
    </source>
</evidence>
<keyword evidence="3" id="KW-0808">Transferase</keyword>
<dbReference type="InterPro" id="IPR056501">
    <property type="entry name" value="NAD-bd_HRPKS_sdrA"/>
</dbReference>
<feature type="region of interest" description="C-terminal hotdog fold" evidence="6">
    <location>
        <begin position="1094"/>
        <end position="1241"/>
    </location>
</feature>